<dbReference type="Proteomes" id="UP001497457">
    <property type="component" value="Chromosome 8b"/>
</dbReference>
<dbReference type="PROSITE" id="PS50181">
    <property type="entry name" value="FBOX"/>
    <property type="match status" value="1"/>
</dbReference>
<proteinExistence type="predicted"/>
<evidence type="ECO:0000313" key="3">
    <source>
        <dbReference type="Proteomes" id="UP001497457"/>
    </source>
</evidence>
<dbReference type="Gene3D" id="1.20.1280.50">
    <property type="match status" value="1"/>
</dbReference>
<dbReference type="PANTHER" id="PTHR31672">
    <property type="entry name" value="BNACNNG10540D PROTEIN"/>
    <property type="match status" value="1"/>
</dbReference>
<keyword evidence="3" id="KW-1185">Reference proteome</keyword>
<evidence type="ECO:0000313" key="2">
    <source>
        <dbReference type="EMBL" id="CAL5087794.1"/>
    </source>
</evidence>
<dbReference type="AlphaFoldDB" id="A0ABC9G4U1"/>
<evidence type="ECO:0000259" key="1">
    <source>
        <dbReference type="PROSITE" id="PS50181"/>
    </source>
</evidence>
<dbReference type="NCBIfam" id="TIGR01640">
    <property type="entry name" value="F_box_assoc_1"/>
    <property type="match status" value="1"/>
</dbReference>
<gene>
    <name evidence="2" type="ORF">URODEC1_LOCUS112410</name>
</gene>
<dbReference type="InterPro" id="IPR036047">
    <property type="entry name" value="F-box-like_dom_sf"/>
</dbReference>
<protein>
    <recommendedName>
        <fullName evidence="1">F-box domain-containing protein</fullName>
    </recommendedName>
</protein>
<reference evidence="3" key="1">
    <citation type="submission" date="2024-06" db="EMBL/GenBank/DDBJ databases">
        <authorList>
            <person name="Ryan C."/>
        </authorList>
    </citation>
    <scope>NUCLEOTIDE SEQUENCE [LARGE SCALE GENOMIC DNA]</scope>
</reference>
<dbReference type="InterPro" id="IPR001810">
    <property type="entry name" value="F-box_dom"/>
</dbReference>
<accession>A0ABC9G4U1</accession>
<dbReference type="Pfam" id="PF08268">
    <property type="entry name" value="FBA_3"/>
    <property type="match status" value="1"/>
</dbReference>
<dbReference type="EMBL" id="OZ075118">
    <property type="protein sequence ID" value="CAL5087794.1"/>
    <property type="molecule type" value="Genomic_DNA"/>
</dbReference>
<dbReference type="Pfam" id="PF00646">
    <property type="entry name" value="F-box"/>
    <property type="match status" value="1"/>
</dbReference>
<organism evidence="2 3">
    <name type="scientific">Urochloa decumbens</name>
    <dbReference type="NCBI Taxonomy" id="240449"/>
    <lineage>
        <taxon>Eukaryota</taxon>
        <taxon>Viridiplantae</taxon>
        <taxon>Streptophyta</taxon>
        <taxon>Embryophyta</taxon>
        <taxon>Tracheophyta</taxon>
        <taxon>Spermatophyta</taxon>
        <taxon>Magnoliopsida</taxon>
        <taxon>Liliopsida</taxon>
        <taxon>Poales</taxon>
        <taxon>Poaceae</taxon>
        <taxon>PACMAD clade</taxon>
        <taxon>Panicoideae</taxon>
        <taxon>Panicodae</taxon>
        <taxon>Paniceae</taxon>
        <taxon>Melinidinae</taxon>
        <taxon>Urochloa</taxon>
    </lineage>
</organism>
<dbReference type="SMART" id="SM00256">
    <property type="entry name" value="FBOX"/>
    <property type="match status" value="1"/>
</dbReference>
<reference evidence="2 3" key="2">
    <citation type="submission" date="2024-10" db="EMBL/GenBank/DDBJ databases">
        <authorList>
            <person name="Ryan C."/>
        </authorList>
    </citation>
    <scope>NUCLEOTIDE SEQUENCE [LARGE SCALE GENOMIC DNA]</scope>
</reference>
<dbReference type="PANTHER" id="PTHR31672:SF13">
    <property type="entry name" value="F-BOX PROTEIN CPR30-LIKE"/>
    <property type="match status" value="1"/>
</dbReference>
<sequence length="543" mass="62352">MASKEITSSKQTEECIINCLPRDLIERIFLGLPVSTLLTCIGVCKQWYNFIRDPQFVTSHLRQAPRCTLLFFHQEPFSSDNLPTDAIIFDEAWSQSTWAVPVIGPDDFLCGTCNGLLCLYTETSRIKIANLATGECLHLAKPVKKLRDDHFSFYSFGFHPGTKEYKVTHFLGEHQSYSQGTFHVIQVYTLGSEKWKDIRTPEALSLSSVKNSGVIHIDGTMYWLTDDTGASWNHAVISFDLSEETFARIQLPATALVGSDSHGHWITEIDRKVCIATAEVNRDLPKVLAGELQIWTLDNRVEQRWSQKWNIQHSMNCIPGPHFVHKDKIVMLSHDCNLYSHVLIGMNCETKLSNMVALLDFRPYKPENMQSYICVKSLVRLHTYKKAGIVCKPKQCEGWKLKKWEEWEDMRRNIEDAWNNVHEMEQETSSQPHRLGGIIKELLQNVADEIIRERVILEINHILEHLPDCPYQHPRSLRRLSLVEQMRDLEKLKARLNGVMDMIKVSGKAVADMCGAVKTYVLDRPGVHIQLCCHRSYRQGILH</sequence>
<feature type="domain" description="F-box" evidence="1">
    <location>
        <begin position="14"/>
        <end position="64"/>
    </location>
</feature>
<dbReference type="InterPro" id="IPR013187">
    <property type="entry name" value="F-box-assoc_dom_typ3"/>
</dbReference>
<name>A0ABC9G4U1_9POAL</name>
<dbReference type="InterPro" id="IPR050796">
    <property type="entry name" value="SCF_F-box_component"/>
</dbReference>
<dbReference type="SUPFAM" id="SSF81383">
    <property type="entry name" value="F-box domain"/>
    <property type="match status" value="1"/>
</dbReference>
<dbReference type="InterPro" id="IPR017451">
    <property type="entry name" value="F-box-assoc_interact_dom"/>
</dbReference>